<evidence type="ECO:0000313" key="2">
    <source>
        <dbReference type="Proteomes" id="UP000238274"/>
    </source>
</evidence>
<proteinExistence type="predicted"/>
<protein>
    <submittedName>
        <fullName evidence="1">Uncharacterized protein</fullName>
    </submittedName>
</protein>
<reference evidence="2" key="2">
    <citation type="journal article" date="2018" name="BMC Genomics">
        <title>Genomic insights into host adaptation between the wheat stripe rust pathogen (Puccinia striiformis f. sp. tritici) and the barley stripe rust pathogen (Puccinia striiformis f. sp. hordei).</title>
        <authorList>
            <person name="Xia C."/>
            <person name="Wang M."/>
            <person name="Yin C."/>
            <person name="Cornejo O.E."/>
            <person name="Hulbert S.H."/>
            <person name="Chen X."/>
        </authorList>
    </citation>
    <scope>NUCLEOTIDE SEQUENCE [LARGE SCALE GENOMIC DNA]</scope>
    <source>
        <strain evidence="2">93TX-2</strain>
    </source>
</reference>
<keyword evidence="2" id="KW-1185">Reference proteome</keyword>
<accession>A0A2S4WDZ0</accession>
<dbReference type="VEuPathDB" id="FungiDB:PSHT_04129"/>
<comment type="caution">
    <text evidence="1">The sequence shown here is derived from an EMBL/GenBank/DDBJ whole genome shotgun (WGS) entry which is preliminary data.</text>
</comment>
<dbReference type="VEuPathDB" id="FungiDB:PSTT_04700"/>
<dbReference type="Proteomes" id="UP000238274">
    <property type="component" value="Unassembled WGS sequence"/>
</dbReference>
<dbReference type="AlphaFoldDB" id="A0A2S4WDZ0"/>
<organism evidence="1 2">
    <name type="scientific">Puccinia striiformis</name>
    <dbReference type="NCBI Taxonomy" id="27350"/>
    <lineage>
        <taxon>Eukaryota</taxon>
        <taxon>Fungi</taxon>
        <taxon>Dikarya</taxon>
        <taxon>Basidiomycota</taxon>
        <taxon>Pucciniomycotina</taxon>
        <taxon>Pucciniomycetes</taxon>
        <taxon>Pucciniales</taxon>
        <taxon>Pucciniaceae</taxon>
        <taxon>Puccinia</taxon>
    </lineage>
</organism>
<reference evidence="1 2" key="1">
    <citation type="submission" date="2017-12" db="EMBL/GenBank/DDBJ databases">
        <title>Gene loss provides genomic basis for host adaptation in cereal stripe rust fungi.</title>
        <authorList>
            <person name="Xia C."/>
        </authorList>
    </citation>
    <scope>NUCLEOTIDE SEQUENCE [LARGE SCALE GENOMIC DNA]</scope>
    <source>
        <strain evidence="1 2">93TX-2</strain>
    </source>
</reference>
<sequence>MSRDVQTLMKKFEYTAEKGRPSLAKKGRLSKILIDDYTQNPPYTAQFLQDYYVNMNDFLSELNGTEKDTFWEFRESYEKYSAIGSIASMTHTQTTQCASALNFAENIRQSPHDQIAFASMQEKIACSPAAENDSRQANHKKTLTILASLGKSEIYIYFRRLEYLMNDFHQESEHLMNDFHRELEHLTDDRHLTDDFHRDLEHLKDDFHRKLEHLTDDQHLTDDFHKDKKRTFFSIFKLCGMFGKEKE</sequence>
<gene>
    <name evidence="1" type="ORF">PSHT_04129</name>
</gene>
<name>A0A2S4WDZ0_9BASI</name>
<evidence type="ECO:0000313" key="1">
    <source>
        <dbReference type="EMBL" id="POW19959.1"/>
    </source>
</evidence>
<reference evidence="2" key="3">
    <citation type="journal article" date="2018" name="Mol. Plant Microbe Interact.">
        <title>Genome sequence resources for the wheat stripe rust pathogen (Puccinia striiformis f. sp. tritici) and the barley stripe rust pathogen (Puccinia striiformis f. sp. hordei).</title>
        <authorList>
            <person name="Xia C."/>
            <person name="Wang M."/>
            <person name="Yin C."/>
            <person name="Cornejo O.E."/>
            <person name="Hulbert S.H."/>
            <person name="Chen X."/>
        </authorList>
    </citation>
    <scope>NUCLEOTIDE SEQUENCE [LARGE SCALE GENOMIC DNA]</scope>
    <source>
        <strain evidence="2">93TX-2</strain>
    </source>
</reference>
<dbReference type="EMBL" id="PKSM01000040">
    <property type="protein sequence ID" value="POW19959.1"/>
    <property type="molecule type" value="Genomic_DNA"/>
</dbReference>